<evidence type="ECO:0000313" key="4">
    <source>
        <dbReference type="Proteomes" id="UP000011841"/>
    </source>
</evidence>
<dbReference type="AlphaFoldDB" id="M4Z7P7"/>
<dbReference type="STRING" id="1245469.S58_31020"/>
<proteinExistence type="predicted"/>
<evidence type="ECO:0000313" key="3">
    <source>
        <dbReference type="EMBL" id="BAM89101.1"/>
    </source>
</evidence>
<dbReference type="InterPro" id="IPR038404">
    <property type="entry name" value="TRAP_DctP_sf"/>
</dbReference>
<dbReference type="PANTHER" id="PTHR33376">
    <property type="match status" value="1"/>
</dbReference>
<name>M4Z7P7_9BRAD</name>
<dbReference type="KEGG" id="aol:S58_31020"/>
<feature type="chain" id="PRO_5004061634" evidence="2">
    <location>
        <begin position="27"/>
        <end position="333"/>
    </location>
</feature>
<dbReference type="Gene3D" id="3.40.190.170">
    <property type="entry name" value="Bacterial extracellular solute-binding protein, family 7"/>
    <property type="match status" value="1"/>
</dbReference>
<protein>
    <submittedName>
        <fullName evidence="3">ABC transporter substrate-binding protein</fullName>
    </submittedName>
</protein>
<dbReference type="OrthoDB" id="9783941at2"/>
<keyword evidence="4" id="KW-1185">Reference proteome</keyword>
<sequence length="333" mass="36344">MITRRTFTAGAATLLASTQVPTKARAATTNWDMSTVWPDGNFHTQNAMAFAEAVKTQTNGAVVITVKAGGQLGFKGPEHLRAVRDGLVPLADVLNIQQVGDEPFMGVESIPFLCSSMDELKVLHKYVRPEYEKVAARNNQKILYIVPWPTQYLHLKAKVADVAGLKNIKIRVPDKNAVDMLNVIGMAPVMIPWGETIPALASGAVAGVSTSAVSGVDGKFWEFLKYIYPTNHVWSSQMLTVNLDSWKALSAEQQKTITEVAAKMEPGFWTNSLKADADSLSRLKEGGMEVVPVSDAMMTEIRGKTAPLLETFIKRVPAAEQPVKAYLAEMKRG</sequence>
<gene>
    <name evidence="3" type="ORF">S58_31020</name>
</gene>
<dbReference type="PANTHER" id="PTHR33376:SF4">
    <property type="entry name" value="SIALIC ACID-BINDING PERIPLASMIC PROTEIN SIAP"/>
    <property type="match status" value="1"/>
</dbReference>
<keyword evidence="1 2" id="KW-0732">Signal</keyword>
<dbReference type="NCBIfam" id="NF037995">
    <property type="entry name" value="TRAP_S1"/>
    <property type="match status" value="1"/>
</dbReference>
<dbReference type="GO" id="GO:0055085">
    <property type="term" value="P:transmembrane transport"/>
    <property type="evidence" value="ECO:0007669"/>
    <property type="project" value="InterPro"/>
</dbReference>
<dbReference type="RefSeq" id="WP_015666222.1">
    <property type="nucleotide sequence ID" value="NC_020453.1"/>
</dbReference>
<dbReference type="Proteomes" id="UP000011841">
    <property type="component" value="Chromosome"/>
</dbReference>
<reference evidence="3 4" key="1">
    <citation type="journal article" date="2013" name="Appl. Environ. Microbiol.">
        <title>Genome analysis suggests that the soil oligotrophic bacterium Agromonas oligotrophica (Bradyrhizobium oligotrophicum) is a nitrogen-fixing symbiont of Aeschynomene indica.</title>
        <authorList>
            <person name="Okubo T."/>
            <person name="Fukushima S."/>
            <person name="Itakura M."/>
            <person name="Oshima K."/>
            <person name="Longtonglang A."/>
            <person name="Teaumroong N."/>
            <person name="Mitsui H."/>
            <person name="Hattori M."/>
            <person name="Hattori R."/>
            <person name="Hattori T."/>
            <person name="Minamisawa K."/>
        </authorList>
    </citation>
    <scope>NUCLEOTIDE SEQUENCE [LARGE SCALE GENOMIC DNA]</scope>
    <source>
        <strain evidence="3 4">S58</strain>
    </source>
</reference>
<evidence type="ECO:0000256" key="1">
    <source>
        <dbReference type="ARBA" id="ARBA00022729"/>
    </source>
</evidence>
<dbReference type="PATRIC" id="fig|1245469.3.peg.3172"/>
<feature type="signal peptide" evidence="2">
    <location>
        <begin position="1"/>
        <end position="26"/>
    </location>
</feature>
<accession>M4Z7P7</accession>
<organism evidence="3 4">
    <name type="scientific">Bradyrhizobium oligotrophicum S58</name>
    <dbReference type="NCBI Taxonomy" id="1245469"/>
    <lineage>
        <taxon>Bacteria</taxon>
        <taxon>Pseudomonadati</taxon>
        <taxon>Pseudomonadota</taxon>
        <taxon>Alphaproteobacteria</taxon>
        <taxon>Hyphomicrobiales</taxon>
        <taxon>Nitrobacteraceae</taxon>
        <taxon>Bradyrhizobium</taxon>
    </lineage>
</organism>
<dbReference type="Pfam" id="PF03480">
    <property type="entry name" value="DctP"/>
    <property type="match status" value="1"/>
</dbReference>
<dbReference type="EMBL" id="AP012603">
    <property type="protein sequence ID" value="BAM89101.1"/>
    <property type="molecule type" value="Genomic_DNA"/>
</dbReference>
<dbReference type="CDD" id="cd13602">
    <property type="entry name" value="PBP2_TRAP_BpDctp6_7"/>
    <property type="match status" value="1"/>
</dbReference>
<dbReference type="InterPro" id="IPR018389">
    <property type="entry name" value="DctP_fam"/>
</dbReference>
<dbReference type="eggNOG" id="COG1638">
    <property type="taxonomic scope" value="Bacteria"/>
</dbReference>
<evidence type="ECO:0000256" key="2">
    <source>
        <dbReference type="SAM" id="SignalP"/>
    </source>
</evidence>
<dbReference type="GeneID" id="301816966"/>
<dbReference type="HOGENOM" id="CLU_036176_2_3_5"/>